<proteinExistence type="predicted"/>
<dbReference type="EMBL" id="DRXE01000259">
    <property type="protein sequence ID" value="HHM68497.1"/>
    <property type="molecule type" value="Genomic_DNA"/>
</dbReference>
<comment type="caution">
    <text evidence="2">The sequence shown here is derived from an EMBL/GenBank/DDBJ whole genome shotgun (WGS) entry which is preliminary data.</text>
</comment>
<dbReference type="PANTHER" id="PTHR38467">
    <property type="match status" value="1"/>
</dbReference>
<evidence type="ECO:0000259" key="1">
    <source>
        <dbReference type="Pfam" id="PF19044"/>
    </source>
</evidence>
<organism evidence="2">
    <name type="scientific">Thermus caliditerrae</name>
    <dbReference type="NCBI Taxonomy" id="1330700"/>
    <lineage>
        <taxon>Bacteria</taxon>
        <taxon>Thermotogati</taxon>
        <taxon>Deinococcota</taxon>
        <taxon>Deinococci</taxon>
        <taxon>Thermales</taxon>
        <taxon>Thermaceae</taxon>
        <taxon>Thermus</taxon>
    </lineage>
</organism>
<protein>
    <recommendedName>
        <fullName evidence="1">TraG P-loop domain-containing protein</fullName>
    </recommendedName>
</protein>
<reference evidence="2" key="1">
    <citation type="journal article" date="2020" name="mSystems">
        <title>Genome- and Community-Level Interaction Insights into Carbon Utilization and Element Cycling Functions of Hydrothermarchaeota in Hydrothermal Sediment.</title>
        <authorList>
            <person name="Zhou Z."/>
            <person name="Liu Y."/>
            <person name="Xu W."/>
            <person name="Pan J."/>
            <person name="Luo Z.H."/>
            <person name="Li M."/>
        </authorList>
    </citation>
    <scope>NUCLEOTIDE SEQUENCE [LARGE SCALE GENOMIC DNA]</scope>
    <source>
        <strain evidence="2">SpSt-1071</strain>
    </source>
</reference>
<dbReference type="AlphaFoldDB" id="A0A7C5RFA9"/>
<dbReference type="Pfam" id="PF19044">
    <property type="entry name" value="P-loop_TraG"/>
    <property type="match status" value="1"/>
</dbReference>
<dbReference type="InterPro" id="IPR027417">
    <property type="entry name" value="P-loop_NTPase"/>
</dbReference>
<sequence length="810" mass="90640">MIGTGALLDLLTVRDIRDGVVFGESGQLSVAFDIYFPSARLMTYRDRALVAEHLSKITRQVVPIGGRLRLYVEAIESGLDFPTEFLTKLERADEAVRDLNRARLDAMRLEAAHGRVRQWYVTLIITWLPTYIKKAKESYTPEEYNSLMVEAEQIRSSTLNILERAKVQATPMDDAQLTEMLWRYFNPSLVGHKPRPPKEDEHPLERLVVSGIKNNQDQFITVGGVHIGHIVFHRGPRYTMPGLLDILLETKGEFILVIEIVRIDQLAASSRANLNRTRLENLAADLGNRADPEMVEKARLLAKALTRRAQTGENIVEVGVQLILRNRELTLLQTHAAEAYGKAQSLADAQPVKLPPNALEYWIAASPFHGQPLIRRWQYLDLNATHLTPQKTPWRGSPGGLAYYLSREGAVVGINPFDPRSPAWNGVLVGGSGSGKTFFTQSYITSFLTTGSFVAIIDKGGGYVPLTELLGGTIIYFEPGAGITINPFDLEPGQVEPTEEKKGFLVALLKQMIPSRGDEAKEAVILNAAVERVYKAHQTRRKRPDGSEEVTLKTPTLSDFRRILLTMDEAYGQKLTEEDRQLASSMAQALSLWTAGTPQGRLVDGPTTIDLTSKVVYFETTGISTNEDLQRVGLLLLIDLIWRRVAHDPAERKLLVFDEVWSLLKSRYAALFVEDLYRRLRRYGAGALSISQSLEDFVSGYANGIVVNANYYFLLAAPNQDRVLREVLKLPEDLIRDYASLKPKGEILFLLRSEGYLQGDILRYVPSAYEIAAFGTQADEQVLRRQLKEELGSLAAAARYMHLKALADKL</sequence>
<dbReference type="SUPFAM" id="SSF52540">
    <property type="entry name" value="P-loop containing nucleoside triphosphate hydrolases"/>
    <property type="match status" value="1"/>
</dbReference>
<accession>A0A7C5RFA9</accession>
<dbReference type="Gene3D" id="3.40.50.300">
    <property type="entry name" value="P-loop containing nucleotide triphosphate hydrolases"/>
    <property type="match status" value="1"/>
</dbReference>
<name>A0A7C5RFA9_9DEIN</name>
<evidence type="ECO:0000313" key="2">
    <source>
        <dbReference type="EMBL" id="HHM68497.1"/>
    </source>
</evidence>
<dbReference type="InterPro" id="IPR043964">
    <property type="entry name" value="P-loop_TraG"/>
</dbReference>
<gene>
    <name evidence="2" type="ORF">ENM28_07330</name>
</gene>
<dbReference type="InterPro" id="IPR053155">
    <property type="entry name" value="F-pilin_assembly_TraC"/>
</dbReference>
<dbReference type="PANTHER" id="PTHR38467:SF1">
    <property type="entry name" value="CONJUGATIVE TRANSFER: ASSEMBLY"/>
    <property type="match status" value="1"/>
</dbReference>
<dbReference type="Gene3D" id="1.10.8.730">
    <property type="match status" value="1"/>
</dbReference>
<feature type="domain" description="TraG P-loop" evidence="1">
    <location>
        <begin position="425"/>
        <end position="717"/>
    </location>
</feature>